<dbReference type="SUPFAM" id="SSF57903">
    <property type="entry name" value="FYVE/PHD zinc finger"/>
    <property type="match status" value="1"/>
</dbReference>
<dbReference type="Proteomes" id="UP001160148">
    <property type="component" value="Unassembled WGS sequence"/>
</dbReference>
<organism evidence="2 3">
    <name type="scientific">Macrosiphum euphorbiae</name>
    <name type="common">potato aphid</name>
    <dbReference type="NCBI Taxonomy" id="13131"/>
    <lineage>
        <taxon>Eukaryota</taxon>
        <taxon>Metazoa</taxon>
        <taxon>Ecdysozoa</taxon>
        <taxon>Arthropoda</taxon>
        <taxon>Hexapoda</taxon>
        <taxon>Insecta</taxon>
        <taxon>Pterygota</taxon>
        <taxon>Neoptera</taxon>
        <taxon>Paraneoptera</taxon>
        <taxon>Hemiptera</taxon>
        <taxon>Sternorrhyncha</taxon>
        <taxon>Aphidomorpha</taxon>
        <taxon>Aphidoidea</taxon>
        <taxon>Aphididae</taxon>
        <taxon>Macrosiphini</taxon>
        <taxon>Macrosiphum</taxon>
    </lineage>
</organism>
<dbReference type="InterPro" id="IPR013083">
    <property type="entry name" value="Znf_RING/FYVE/PHD"/>
</dbReference>
<dbReference type="GO" id="GO:0003682">
    <property type="term" value="F:chromatin binding"/>
    <property type="evidence" value="ECO:0007669"/>
    <property type="project" value="TreeGrafter"/>
</dbReference>
<protein>
    <submittedName>
        <fullName evidence="2">Uncharacterized protein</fullName>
    </submittedName>
</protein>
<dbReference type="Gene3D" id="1.10.150.50">
    <property type="entry name" value="Transcription Factor, Ets-1"/>
    <property type="match status" value="1"/>
</dbReference>
<dbReference type="GO" id="GO:0005634">
    <property type="term" value="C:nucleus"/>
    <property type="evidence" value="ECO:0007669"/>
    <property type="project" value="TreeGrafter"/>
</dbReference>
<name>A0AAV0X830_9HEMI</name>
<gene>
    <name evidence="2" type="ORF">MEUPH1_LOCUS18716</name>
</gene>
<dbReference type="GO" id="GO:0045892">
    <property type="term" value="P:negative regulation of DNA-templated transcription"/>
    <property type="evidence" value="ECO:0007669"/>
    <property type="project" value="TreeGrafter"/>
</dbReference>
<accession>A0AAV0X830</accession>
<dbReference type="InterPro" id="IPR011011">
    <property type="entry name" value="Znf_FYVE_PHD"/>
</dbReference>
<comment type="caution">
    <text evidence="2">The sequence shown here is derived from an EMBL/GenBank/DDBJ whole genome shotgun (WGS) entry which is preliminary data.</text>
</comment>
<evidence type="ECO:0000256" key="1">
    <source>
        <dbReference type="SAM" id="MobiDB-lite"/>
    </source>
</evidence>
<dbReference type="EMBL" id="CARXXK010000003">
    <property type="protein sequence ID" value="CAI6363822.1"/>
    <property type="molecule type" value="Genomic_DNA"/>
</dbReference>
<reference evidence="2 3" key="1">
    <citation type="submission" date="2023-01" db="EMBL/GenBank/DDBJ databases">
        <authorList>
            <person name="Whitehead M."/>
        </authorList>
    </citation>
    <scope>NUCLEOTIDE SEQUENCE [LARGE SCALE GENOMIC DNA]</scope>
</reference>
<dbReference type="AlphaFoldDB" id="A0AAV0X830"/>
<dbReference type="InterPro" id="IPR050548">
    <property type="entry name" value="PcG_chromatin_remod_factors"/>
</dbReference>
<dbReference type="InterPro" id="IPR013761">
    <property type="entry name" value="SAM/pointed_sf"/>
</dbReference>
<keyword evidence="3" id="KW-1185">Reference proteome</keyword>
<evidence type="ECO:0000313" key="2">
    <source>
        <dbReference type="EMBL" id="CAI6363822.1"/>
    </source>
</evidence>
<dbReference type="PANTHER" id="PTHR12247">
    <property type="entry name" value="POLYCOMB GROUP PROTEIN"/>
    <property type="match status" value="1"/>
</dbReference>
<evidence type="ECO:0000313" key="3">
    <source>
        <dbReference type="Proteomes" id="UP001160148"/>
    </source>
</evidence>
<dbReference type="Gene3D" id="3.30.40.10">
    <property type="entry name" value="Zinc/RING finger domain, C3HC4 (zinc finger)"/>
    <property type="match status" value="1"/>
</dbReference>
<proteinExistence type="predicted"/>
<sequence>MPKKRIINHDEPAPARPHRNMKAKVVFDPSDNHIPKKRAKYSFKTEKPTEATTVKKTTNVRTHVKKRKQVTTKSKFLGVTELLDGLSTENKTKSPIVSPTNSPVKKIVLAEDPPDGCFICLTISEKSELTDCTICSIRAHRHCLIVNEPMWKFKLDLGPWLCKECRKQNCSKCLKDDSQSEIEHRCITCEVGLHSDCYESCDVKPLHELNTGMYVCIPCMTLATQINPEEEEEVVEAVKAVKAVKAAEPVEPVEAVEAVETVNDVNKDDVESRTSSIQSISSDEDDTDSKSNRSYSCSSDCEIYDSDQNNSIPNITKWNKDQVFKYLADVLPKEIIDQIIKYDLDGRAVQLLQRDDIISNMGLKLGHALKFYKQVRILQSQSTLSRIFWE</sequence>
<dbReference type="PANTHER" id="PTHR12247:SF139">
    <property type="entry name" value="ATHERIN-RELATED"/>
    <property type="match status" value="1"/>
</dbReference>
<feature type="region of interest" description="Disordered" evidence="1">
    <location>
        <begin position="267"/>
        <end position="296"/>
    </location>
</feature>
<dbReference type="GO" id="GO:0042393">
    <property type="term" value="F:histone binding"/>
    <property type="evidence" value="ECO:0007669"/>
    <property type="project" value="TreeGrafter"/>
</dbReference>
<dbReference type="SUPFAM" id="SSF47769">
    <property type="entry name" value="SAM/Pointed domain"/>
    <property type="match status" value="1"/>
</dbReference>